<accession>A0ABP8X1R5</accession>
<organism evidence="3 4">
    <name type="scientific">Pseudonocardia yuanmonensis</name>
    <dbReference type="NCBI Taxonomy" id="1095914"/>
    <lineage>
        <taxon>Bacteria</taxon>
        <taxon>Bacillati</taxon>
        <taxon>Actinomycetota</taxon>
        <taxon>Actinomycetes</taxon>
        <taxon>Pseudonocardiales</taxon>
        <taxon>Pseudonocardiaceae</taxon>
        <taxon>Pseudonocardia</taxon>
    </lineage>
</organism>
<reference evidence="4" key="1">
    <citation type="journal article" date="2019" name="Int. J. Syst. Evol. Microbiol.">
        <title>The Global Catalogue of Microorganisms (GCM) 10K type strain sequencing project: providing services to taxonomists for standard genome sequencing and annotation.</title>
        <authorList>
            <consortium name="The Broad Institute Genomics Platform"/>
            <consortium name="The Broad Institute Genome Sequencing Center for Infectious Disease"/>
            <person name="Wu L."/>
            <person name="Ma J."/>
        </authorList>
    </citation>
    <scope>NUCLEOTIDE SEQUENCE [LARGE SCALE GENOMIC DNA]</scope>
    <source>
        <strain evidence="4">JCM 18055</strain>
    </source>
</reference>
<dbReference type="InterPro" id="IPR039422">
    <property type="entry name" value="MarR/SlyA-like"/>
</dbReference>
<feature type="domain" description="HTH marR-type" evidence="2">
    <location>
        <begin position="5"/>
        <end position="137"/>
    </location>
</feature>
<evidence type="ECO:0000313" key="3">
    <source>
        <dbReference type="EMBL" id="GAA4699146.1"/>
    </source>
</evidence>
<dbReference type="InterPro" id="IPR036390">
    <property type="entry name" value="WH_DNA-bd_sf"/>
</dbReference>
<dbReference type="RefSeq" id="WP_345382356.1">
    <property type="nucleotide sequence ID" value="NZ_BAABIC010000014.1"/>
</dbReference>
<evidence type="ECO:0000259" key="2">
    <source>
        <dbReference type="PROSITE" id="PS50995"/>
    </source>
</evidence>
<dbReference type="InterPro" id="IPR036388">
    <property type="entry name" value="WH-like_DNA-bd_sf"/>
</dbReference>
<dbReference type="Proteomes" id="UP001500325">
    <property type="component" value="Unassembled WGS sequence"/>
</dbReference>
<dbReference type="PANTHER" id="PTHR33164:SF57">
    <property type="entry name" value="MARR-FAMILY TRANSCRIPTIONAL REGULATOR"/>
    <property type="match status" value="1"/>
</dbReference>
<evidence type="ECO:0000256" key="1">
    <source>
        <dbReference type="SAM" id="MobiDB-lite"/>
    </source>
</evidence>
<name>A0ABP8X1R5_9PSEU</name>
<dbReference type="PANTHER" id="PTHR33164">
    <property type="entry name" value="TRANSCRIPTIONAL REGULATOR, MARR FAMILY"/>
    <property type="match status" value="1"/>
</dbReference>
<dbReference type="PROSITE" id="PS50995">
    <property type="entry name" value="HTH_MARR_2"/>
    <property type="match status" value="1"/>
</dbReference>
<feature type="region of interest" description="Disordered" evidence="1">
    <location>
        <begin position="136"/>
        <end position="173"/>
    </location>
</feature>
<sequence length="173" mass="18284">MTDGEETLGEAFWAVARLMRSRSKQALAPWDVTPSQFRAVGVLARHGPVRLSALAEHLRIAPRSATEVVDDLEGRGLAARSPDPADRRATLVGLTPKGADLAREIRAARHAESESLFAGLDERDRADLARILRRLRAAGADADTDTEADRSGPSGPSVPGEVQPGTGTGTSAS</sequence>
<dbReference type="PRINTS" id="PR00598">
    <property type="entry name" value="HTHMARR"/>
</dbReference>
<dbReference type="Pfam" id="PF01047">
    <property type="entry name" value="MarR"/>
    <property type="match status" value="1"/>
</dbReference>
<dbReference type="SUPFAM" id="SSF46785">
    <property type="entry name" value="Winged helix' DNA-binding domain"/>
    <property type="match status" value="1"/>
</dbReference>
<protein>
    <recommendedName>
        <fullName evidence="2">HTH marR-type domain-containing protein</fullName>
    </recommendedName>
</protein>
<keyword evidence="4" id="KW-1185">Reference proteome</keyword>
<evidence type="ECO:0000313" key="4">
    <source>
        <dbReference type="Proteomes" id="UP001500325"/>
    </source>
</evidence>
<proteinExistence type="predicted"/>
<dbReference type="Gene3D" id="1.10.10.10">
    <property type="entry name" value="Winged helix-like DNA-binding domain superfamily/Winged helix DNA-binding domain"/>
    <property type="match status" value="1"/>
</dbReference>
<dbReference type="EMBL" id="BAABIC010000014">
    <property type="protein sequence ID" value="GAA4699146.1"/>
    <property type="molecule type" value="Genomic_DNA"/>
</dbReference>
<gene>
    <name evidence="3" type="ORF">GCM10023215_42030</name>
</gene>
<dbReference type="InterPro" id="IPR000835">
    <property type="entry name" value="HTH_MarR-typ"/>
</dbReference>
<comment type="caution">
    <text evidence="3">The sequence shown here is derived from an EMBL/GenBank/DDBJ whole genome shotgun (WGS) entry which is preliminary data.</text>
</comment>
<dbReference type="SMART" id="SM00347">
    <property type="entry name" value="HTH_MARR"/>
    <property type="match status" value="1"/>
</dbReference>